<dbReference type="InterPro" id="IPR045337">
    <property type="entry name" value="MmgE_PrpD_C"/>
</dbReference>
<dbReference type="SUPFAM" id="SSF103378">
    <property type="entry name" value="2-methylcitrate dehydratase PrpD"/>
    <property type="match status" value="1"/>
</dbReference>
<evidence type="ECO:0000313" key="8">
    <source>
        <dbReference type="EMBL" id="SEB49180.1"/>
    </source>
</evidence>
<name>A0A1H4JSA4_9MICO</name>
<dbReference type="FunFam" id="1.10.4100.10:FF:000003">
    <property type="entry name" value="2-methylcitrate dehydratase 1"/>
    <property type="match status" value="1"/>
</dbReference>
<dbReference type="Proteomes" id="UP000199183">
    <property type="component" value="Unassembled WGS sequence"/>
</dbReference>
<dbReference type="InterPro" id="IPR042188">
    <property type="entry name" value="MmgE/PrpD_sf_2"/>
</dbReference>
<feature type="domain" description="MmgE/PrpD C-terminal" evidence="7">
    <location>
        <begin position="289"/>
        <end position="477"/>
    </location>
</feature>
<keyword evidence="9" id="KW-1185">Reference proteome</keyword>
<dbReference type="Gene3D" id="3.30.1330.120">
    <property type="entry name" value="2-methylcitrate dehydratase PrpD"/>
    <property type="match status" value="1"/>
</dbReference>
<dbReference type="EMBL" id="FNRY01000001">
    <property type="protein sequence ID" value="SEB49180.1"/>
    <property type="molecule type" value="Genomic_DNA"/>
</dbReference>
<dbReference type="STRING" id="640635.SAMN04489806_0840"/>
<evidence type="ECO:0000259" key="6">
    <source>
        <dbReference type="Pfam" id="PF03972"/>
    </source>
</evidence>
<gene>
    <name evidence="8" type="ORF">SAMN04489806_0840</name>
</gene>
<evidence type="ECO:0000256" key="5">
    <source>
        <dbReference type="ARBA" id="ARBA00023239"/>
    </source>
</evidence>
<dbReference type="OrthoDB" id="9797528at2"/>
<dbReference type="Gene3D" id="1.10.4100.10">
    <property type="entry name" value="2-methylcitrate dehydratase PrpD"/>
    <property type="match status" value="1"/>
</dbReference>
<evidence type="ECO:0000256" key="1">
    <source>
        <dbReference type="ARBA" id="ARBA00000096"/>
    </source>
</evidence>
<dbReference type="InterPro" id="IPR005656">
    <property type="entry name" value="MmgE_PrpD"/>
</dbReference>
<proteinExistence type="inferred from homology"/>
<dbReference type="InterPro" id="IPR036148">
    <property type="entry name" value="MmgE/PrpD_sf"/>
</dbReference>
<reference evidence="8 9" key="1">
    <citation type="submission" date="2016-10" db="EMBL/GenBank/DDBJ databases">
        <authorList>
            <person name="de Groot N.N."/>
        </authorList>
    </citation>
    <scope>NUCLEOTIDE SEQUENCE [LARGE SCALE GENOMIC DNA]</scope>
    <source>
        <strain evidence="8 9">DSM 21799</strain>
    </source>
</reference>
<comment type="subunit">
    <text evidence="3">Monomer.</text>
</comment>
<dbReference type="InterPro" id="IPR045336">
    <property type="entry name" value="MmgE_PrpD_N"/>
</dbReference>
<protein>
    <recommendedName>
        <fullName evidence="4">2-methylcitrate dehydratase</fullName>
        <ecNumber evidence="4">4.2.1.79</ecNumber>
    </recommendedName>
</protein>
<keyword evidence="5" id="KW-0456">Lyase</keyword>
<accession>A0A1H4JSA4</accession>
<organism evidence="8 9">
    <name type="scientific">Paramicrobacterium humi</name>
    <dbReference type="NCBI Taxonomy" id="640635"/>
    <lineage>
        <taxon>Bacteria</taxon>
        <taxon>Bacillati</taxon>
        <taxon>Actinomycetota</taxon>
        <taxon>Actinomycetes</taxon>
        <taxon>Micrococcales</taxon>
        <taxon>Microbacteriaceae</taxon>
        <taxon>Paramicrobacterium</taxon>
    </lineage>
</organism>
<sequence>MKTHHLRTHRSDENLPRTGQLAWAIAEVAADEVEVGDDVTEMVINRVIDNAAVAAASLTRAPVAAARAQALAHPVSVGGDGSTVFGREPGRRVSPEWATWANGVAVRELDYHDTFLAAEYSHPGDNIPAMIAVGQHVGSTGRDIVRGIATGYEIQIDLAKAISLHAHKIDHVAHLGPSIAAGLGTLLHLDREVIFQAIGQALHTTTATRQSRKGQISTWKAHAPAFAGKMAVEAVDRAMRGQTSPEPIWEGEDGVIAWLLDGPDASYEVPLPEPGEAKRAILDSYTKEHSAEYQAQAWIDLARKLHNEHPELLEPHAIRSVVIHTSHHTHFVIGSGANDPQKYDPTASRETLDHSIPYIFTVALQDGSWHHVDSYAPERAGRPDTVELWKRVTTEEDPEWTRRYHSLDPNEKAFGGRVEIALADGRTIVDEIAVADAHPLGARPFARENYIQKFRTLAEPVLAASEIDRFLEVAQRLPELTGEELGGLTFAAEPGVLAAIPTSKGLF</sequence>
<dbReference type="Pfam" id="PF03972">
    <property type="entry name" value="MmgE_PrpD_N"/>
    <property type="match status" value="1"/>
</dbReference>
<dbReference type="PANTHER" id="PTHR16943">
    <property type="entry name" value="2-METHYLCITRATE DEHYDRATASE-RELATED"/>
    <property type="match status" value="1"/>
</dbReference>
<dbReference type="GO" id="GO:0047547">
    <property type="term" value="F:2-methylcitrate dehydratase activity"/>
    <property type="evidence" value="ECO:0007669"/>
    <property type="project" value="UniProtKB-EC"/>
</dbReference>
<evidence type="ECO:0000256" key="2">
    <source>
        <dbReference type="ARBA" id="ARBA00006174"/>
    </source>
</evidence>
<dbReference type="PANTHER" id="PTHR16943:SF8">
    <property type="entry name" value="2-METHYLCITRATE DEHYDRATASE"/>
    <property type="match status" value="1"/>
</dbReference>
<feature type="domain" description="MmgE/PrpD N-terminal" evidence="6">
    <location>
        <begin position="20"/>
        <end position="267"/>
    </location>
</feature>
<evidence type="ECO:0000256" key="3">
    <source>
        <dbReference type="ARBA" id="ARBA00011245"/>
    </source>
</evidence>
<dbReference type="Pfam" id="PF19305">
    <property type="entry name" value="MmgE_PrpD_C"/>
    <property type="match status" value="1"/>
</dbReference>
<comment type="catalytic activity">
    <reaction evidence="1">
        <text>(2S,3S)-2-methylcitrate = 2-methyl-cis-aconitate + H2O</text>
        <dbReference type="Rhea" id="RHEA:17725"/>
        <dbReference type="ChEBI" id="CHEBI:15377"/>
        <dbReference type="ChEBI" id="CHEBI:57872"/>
        <dbReference type="ChEBI" id="CHEBI:58853"/>
        <dbReference type="EC" id="4.2.1.79"/>
    </reaction>
</comment>
<dbReference type="EC" id="4.2.1.79" evidence="4"/>
<comment type="similarity">
    <text evidence="2">Belongs to the PrpD family.</text>
</comment>
<evidence type="ECO:0000259" key="7">
    <source>
        <dbReference type="Pfam" id="PF19305"/>
    </source>
</evidence>
<evidence type="ECO:0000313" key="9">
    <source>
        <dbReference type="Proteomes" id="UP000199183"/>
    </source>
</evidence>
<dbReference type="AlphaFoldDB" id="A0A1H4JSA4"/>
<dbReference type="InterPro" id="IPR042183">
    <property type="entry name" value="MmgE/PrpD_sf_1"/>
</dbReference>
<evidence type="ECO:0000256" key="4">
    <source>
        <dbReference type="ARBA" id="ARBA00013124"/>
    </source>
</evidence>
<dbReference type="RefSeq" id="WP_091180268.1">
    <property type="nucleotide sequence ID" value="NZ_FNRY01000001.1"/>
</dbReference>